<proteinExistence type="inferred from homology"/>
<dbReference type="InterPro" id="IPR012796">
    <property type="entry name" value="Lysidine-tRNA-synth_C"/>
</dbReference>
<keyword evidence="6 8" id="KW-0067">ATP-binding</keyword>
<evidence type="ECO:0000259" key="9">
    <source>
        <dbReference type="SMART" id="SM00977"/>
    </source>
</evidence>
<comment type="function">
    <text evidence="8">Ligates lysine onto the cytidine present at position 34 of the AUA codon-specific tRNA(Ile) that contains the anticodon CAU, in an ATP-dependent manner. Cytidine is converted to lysidine, thus changing the amino acid specificity of the tRNA from methionine to isoleucine.</text>
</comment>
<dbReference type="InterPro" id="IPR014729">
    <property type="entry name" value="Rossmann-like_a/b/a_fold"/>
</dbReference>
<dbReference type="HAMAP" id="MF_01161">
    <property type="entry name" value="tRNA_Ile_lys_synt"/>
    <property type="match status" value="1"/>
</dbReference>
<dbReference type="EMBL" id="DWXG01000043">
    <property type="protein sequence ID" value="HJB98042.1"/>
    <property type="molecule type" value="Genomic_DNA"/>
</dbReference>
<dbReference type="Proteomes" id="UP000826793">
    <property type="component" value="Unassembled WGS sequence"/>
</dbReference>
<feature type="binding site" evidence="8">
    <location>
        <begin position="23"/>
        <end position="28"/>
    </location>
    <ligand>
        <name>ATP</name>
        <dbReference type="ChEBI" id="CHEBI:30616"/>
    </ligand>
</feature>
<dbReference type="CDD" id="cd01992">
    <property type="entry name" value="TilS_N"/>
    <property type="match status" value="1"/>
</dbReference>
<dbReference type="NCBIfam" id="TIGR02432">
    <property type="entry name" value="lysidine_TilS_N"/>
    <property type="match status" value="1"/>
</dbReference>
<dbReference type="Gene3D" id="1.20.59.20">
    <property type="match status" value="1"/>
</dbReference>
<protein>
    <recommendedName>
        <fullName evidence="8">tRNA(Ile)-lysidine synthase</fullName>
        <ecNumber evidence="8">6.3.4.19</ecNumber>
    </recommendedName>
    <alternativeName>
        <fullName evidence="8">tRNA(Ile)-2-lysyl-cytidine synthase</fullName>
    </alternativeName>
    <alternativeName>
        <fullName evidence="8">tRNA(Ile)-lysidine synthetase</fullName>
    </alternativeName>
</protein>
<keyword evidence="5 8" id="KW-0547">Nucleotide-binding</keyword>
<keyword evidence="3 8" id="KW-0436">Ligase</keyword>
<dbReference type="InterPro" id="IPR012094">
    <property type="entry name" value="tRNA_Ile_lys_synt"/>
</dbReference>
<evidence type="ECO:0000256" key="3">
    <source>
        <dbReference type="ARBA" id="ARBA00022598"/>
    </source>
</evidence>
<comment type="domain">
    <text evidence="8">The N-terminal region contains the highly conserved SGGXDS motif, predicted to be a P-loop motif involved in ATP binding.</text>
</comment>
<dbReference type="GO" id="GO:0005737">
    <property type="term" value="C:cytoplasm"/>
    <property type="evidence" value="ECO:0007669"/>
    <property type="project" value="UniProtKB-SubCell"/>
</dbReference>
<dbReference type="SUPFAM" id="SSF52402">
    <property type="entry name" value="Adenine nucleotide alpha hydrolases-like"/>
    <property type="match status" value="1"/>
</dbReference>
<evidence type="ECO:0000256" key="2">
    <source>
        <dbReference type="ARBA" id="ARBA00022490"/>
    </source>
</evidence>
<comment type="catalytic activity">
    <reaction evidence="7 8">
        <text>cytidine(34) in tRNA(Ile2) + L-lysine + ATP = lysidine(34) in tRNA(Ile2) + AMP + diphosphate + H(+)</text>
        <dbReference type="Rhea" id="RHEA:43744"/>
        <dbReference type="Rhea" id="RHEA-COMP:10625"/>
        <dbReference type="Rhea" id="RHEA-COMP:10670"/>
        <dbReference type="ChEBI" id="CHEBI:15378"/>
        <dbReference type="ChEBI" id="CHEBI:30616"/>
        <dbReference type="ChEBI" id="CHEBI:32551"/>
        <dbReference type="ChEBI" id="CHEBI:33019"/>
        <dbReference type="ChEBI" id="CHEBI:82748"/>
        <dbReference type="ChEBI" id="CHEBI:83665"/>
        <dbReference type="ChEBI" id="CHEBI:456215"/>
        <dbReference type="EC" id="6.3.4.19"/>
    </reaction>
</comment>
<keyword evidence="2 8" id="KW-0963">Cytoplasm</keyword>
<evidence type="ECO:0000256" key="6">
    <source>
        <dbReference type="ARBA" id="ARBA00022840"/>
    </source>
</evidence>
<accession>A0A9D2SG31</accession>
<dbReference type="InterPro" id="IPR012795">
    <property type="entry name" value="tRNA_Ile_lys_synt_N"/>
</dbReference>
<evidence type="ECO:0000256" key="8">
    <source>
        <dbReference type="HAMAP-Rule" id="MF_01161"/>
    </source>
</evidence>
<reference evidence="10" key="1">
    <citation type="journal article" date="2021" name="PeerJ">
        <title>Extensive microbial diversity within the chicken gut microbiome revealed by metagenomics and culture.</title>
        <authorList>
            <person name="Gilroy R."/>
            <person name="Ravi A."/>
            <person name="Getino M."/>
            <person name="Pursley I."/>
            <person name="Horton D.L."/>
            <person name="Alikhan N.F."/>
            <person name="Baker D."/>
            <person name="Gharbi K."/>
            <person name="Hall N."/>
            <person name="Watson M."/>
            <person name="Adriaenssens E.M."/>
            <person name="Foster-Nyarko E."/>
            <person name="Jarju S."/>
            <person name="Secka A."/>
            <person name="Antonio M."/>
            <person name="Oren A."/>
            <person name="Chaudhuri R.R."/>
            <person name="La Ragione R."/>
            <person name="Hildebrand F."/>
            <person name="Pallen M.J."/>
        </authorList>
    </citation>
    <scope>NUCLEOTIDE SEQUENCE</scope>
    <source>
        <strain evidence="10">CHK185-1770</strain>
    </source>
</reference>
<dbReference type="InterPro" id="IPR011063">
    <property type="entry name" value="TilS/TtcA_N"/>
</dbReference>
<dbReference type="AlphaFoldDB" id="A0A9D2SG31"/>
<keyword evidence="4 8" id="KW-0819">tRNA processing</keyword>
<dbReference type="SUPFAM" id="SSF82829">
    <property type="entry name" value="MesJ substrate recognition domain-like"/>
    <property type="match status" value="1"/>
</dbReference>
<evidence type="ECO:0000256" key="1">
    <source>
        <dbReference type="ARBA" id="ARBA00004496"/>
    </source>
</evidence>
<dbReference type="EC" id="6.3.4.19" evidence="8"/>
<evidence type="ECO:0000256" key="5">
    <source>
        <dbReference type="ARBA" id="ARBA00022741"/>
    </source>
</evidence>
<sequence>MSEGLRVDLSGLPPQGRVVVGFSGGPDSTALCHWLLGRVPRERLLLAHVNHRLRGRESDRDEAVVSQFARQFGLPLALHREDVAALARARNMGLEECGRQVRYDFFASLAPEPEDRILTAHHGGDNVETVLLHLCRGTGLGGLCGIPYRRGKILRPLLGATRQEIEAYCARFHLPTVTDSSNLSPAYARNRIRLEVVPALRELNPELVPAVSRMTESLTQIRDFLEGEAARLLQEARCPWGIRAQVLAQAHPALEAAALELWWPGEEPLEKKHVQALSRCLRRGGRVDLPGGRRACCSQGVLALEEAPSEGFCLPVGLGETLLPCGKVLILQEKILPQGAQDRKIHNLLFKNALDYAIITGNLIARSRRPGDRFAPASRGVTKSLKGIFQENKVPLLQRDRMVLLEWNGRPVFCEGAGPAEGFQVGASTRRALVVSLREAKDF</sequence>
<evidence type="ECO:0000256" key="4">
    <source>
        <dbReference type="ARBA" id="ARBA00022694"/>
    </source>
</evidence>
<dbReference type="GO" id="GO:0006400">
    <property type="term" value="P:tRNA modification"/>
    <property type="evidence" value="ECO:0007669"/>
    <property type="project" value="UniProtKB-UniRule"/>
</dbReference>
<dbReference type="Gene3D" id="3.40.50.620">
    <property type="entry name" value="HUPs"/>
    <property type="match status" value="1"/>
</dbReference>
<comment type="similarity">
    <text evidence="8">Belongs to the tRNA(Ile)-lysidine synthase family.</text>
</comment>
<evidence type="ECO:0000313" key="10">
    <source>
        <dbReference type="EMBL" id="HJB98042.1"/>
    </source>
</evidence>
<dbReference type="SMART" id="SM00977">
    <property type="entry name" value="TilS_C"/>
    <property type="match status" value="1"/>
</dbReference>
<gene>
    <name evidence="8 10" type="primary">tilS</name>
    <name evidence="10" type="ORF">H9710_05605</name>
</gene>
<feature type="domain" description="Lysidine-tRNA(Ile) synthetase C-terminal" evidence="9">
    <location>
        <begin position="363"/>
        <end position="435"/>
    </location>
</feature>
<evidence type="ECO:0000256" key="7">
    <source>
        <dbReference type="ARBA" id="ARBA00048539"/>
    </source>
</evidence>
<dbReference type="GO" id="GO:0005524">
    <property type="term" value="F:ATP binding"/>
    <property type="evidence" value="ECO:0007669"/>
    <property type="project" value="UniProtKB-UniRule"/>
</dbReference>
<comment type="caution">
    <text evidence="10">The sequence shown here is derived from an EMBL/GenBank/DDBJ whole genome shotgun (WGS) entry which is preliminary data.</text>
</comment>
<dbReference type="PANTHER" id="PTHR43033:SF1">
    <property type="entry name" value="TRNA(ILE)-LYSIDINE SYNTHASE-RELATED"/>
    <property type="match status" value="1"/>
</dbReference>
<dbReference type="NCBIfam" id="TIGR02433">
    <property type="entry name" value="lysidine_TilS_C"/>
    <property type="match status" value="1"/>
</dbReference>
<dbReference type="Pfam" id="PF01171">
    <property type="entry name" value="ATP_bind_3"/>
    <property type="match status" value="1"/>
</dbReference>
<dbReference type="Pfam" id="PF11734">
    <property type="entry name" value="TilS_C"/>
    <property type="match status" value="1"/>
</dbReference>
<dbReference type="GO" id="GO:0032267">
    <property type="term" value="F:tRNA(Ile)-lysidine synthase activity"/>
    <property type="evidence" value="ECO:0007669"/>
    <property type="project" value="UniProtKB-EC"/>
</dbReference>
<evidence type="ECO:0000313" key="11">
    <source>
        <dbReference type="Proteomes" id="UP000826793"/>
    </source>
</evidence>
<name>A0A9D2SG31_9FIRM</name>
<reference evidence="10" key="2">
    <citation type="submission" date="2021-04" db="EMBL/GenBank/DDBJ databases">
        <authorList>
            <person name="Gilroy R."/>
        </authorList>
    </citation>
    <scope>NUCLEOTIDE SEQUENCE</scope>
    <source>
        <strain evidence="10">CHK185-1770</strain>
    </source>
</reference>
<organism evidence="10 11">
    <name type="scientific">Candidatus Acutalibacter pullicola</name>
    <dbReference type="NCBI Taxonomy" id="2838417"/>
    <lineage>
        <taxon>Bacteria</taxon>
        <taxon>Bacillati</taxon>
        <taxon>Bacillota</taxon>
        <taxon>Clostridia</taxon>
        <taxon>Eubacteriales</taxon>
        <taxon>Acutalibacteraceae</taxon>
        <taxon>Acutalibacter</taxon>
    </lineage>
</organism>
<dbReference type="SUPFAM" id="SSF56037">
    <property type="entry name" value="PheT/TilS domain"/>
    <property type="match status" value="1"/>
</dbReference>
<comment type="subcellular location">
    <subcellularLocation>
        <location evidence="1 8">Cytoplasm</location>
    </subcellularLocation>
</comment>
<dbReference type="PANTHER" id="PTHR43033">
    <property type="entry name" value="TRNA(ILE)-LYSIDINE SYNTHASE-RELATED"/>
    <property type="match status" value="1"/>
</dbReference>